<comment type="similarity">
    <text evidence="5">Belongs to the ROH1 family.</text>
</comment>
<dbReference type="PANTHER" id="PTHR31509">
    <property type="entry name" value="BPS1-LIKE PROTEIN"/>
    <property type="match status" value="1"/>
</dbReference>
<dbReference type="Pfam" id="PF05633">
    <property type="entry name" value="ROH1-like"/>
    <property type="match status" value="2"/>
</dbReference>
<reference evidence="6" key="1">
    <citation type="submission" date="2015-03" db="EMBL/GenBank/DDBJ databases">
        <title>A transcriptome of Araucaria cunninghamii, an australian fine timber species.</title>
        <authorList>
            <person name="Jing Yi C.J.Y."/>
            <person name="Yin San L.Y.S."/>
            <person name="Abdul Karim S.S."/>
            <person name="Wan Azmi N.N."/>
            <person name="Hercus R.R."/>
            <person name="Croft L.L."/>
        </authorList>
    </citation>
    <scope>NUCLEOTIDE SEQUENCE</scope>
    <source>
        <strain evidence="6">MI0301</strain>
        <tissue evidence="6">Leaf</tissue>
    </source>
</reference>
<dbReference type="GO" id="GO:0016020">
    <property type="term" value="C:membrane"/>
    <property type="evidence" value="ECO:0007669"/>
    <property type="project" value="UniProtKB-SubCell"/>
</dbReference>
<proteinExistence type="inferred from homology"/>
<comment type="subcellular location">
    <subcellularLocation>
        <location evidence="1">Membrane</location>
        <topology evidence="1">Single-pass membrane protein</topology>
    </subcellularLocation>
</comment>
<sequence length="355" mass="38788">MAQLGSALLSSIFGTLSHPIFQGRSNSGSPGSNQPPSSPFESEMLTRMESLIRAGESAATHLDLKWLREALAAVLAAHVAVGAAIPAARKAPALLSDKDAKSVNDYLDDSVKLLDVCNALKESFADVERYQMLVQLALHSLDTGESMNEKKLIRTKAVLNECIEAMKKKDEELDRQGQQRSRLETCSSMLRRMGEKFTTVTPDGSELLSAMCGAKAVTVFVCGVLAAALLVKPRRPLPSLHVTGPCWAPALLRLQSRVKDEVEKRKARGSNSALLQELDCVHSEVKRLHGILHKMLGDKGVSKMDEVRESVVTLQRVSEELQKGMGPLENQIKELYKMLVSTRVALLGVLSHSRN</sequence>
<evidence type="ECO:0000256" key="2">
    <source>
        <dbReference type="ARBA" id="ARBA00022692"/>
    </source>
</evidence>
<evidence type="ECO:0000313" key="6">
    <source>
        <dbReference type="EMBL" id="JAG98129.1"/>
    </source>
</evidence>
<evidence type="ECO:0000256" key="5">
    <source>
        <dbReference type="ARBA" id="ARBA00035114"/>
    </source>
</evidence>
<evidence type="ECO:0000256" key="1">
    <source>
        <dbReference type="ARBA" id="ARBA00004167"/>
    </source>
</evidence>
<accession>A0A0D6R5P0</accession>
<protein>
    <submittedName>
        <fullName evidence="6">Uncharacterized protein</fullName>
    </submittedName>
</protein>
<dbReference type="EMBL" id="GCKF01028059">
    <property type="protein sequence ID" value="JAG98129.1"/>
    <property type="molecule type" value="Transcribed_RNA"/>
</dbReference>
<keyword evidence="3" id="KW-1133">Transmembrane helix</keyword>
<evidence type="ECO:0000256" key="3">
    <source>
        <dbReference type="ARBA" id="ARBA00022989"/>
    </source>
</evidence>
<keyword evidence="4" id="KW-0472">Membrane</keyword>
<name>A0A0D6R5P0_ARACU</name>
<dbReference type="AlphaFoldDB" id="A0A0D6R5P0"/>
<keyword evidence="2" id="KW-0812">Transmembrane</keyword>
<evidence type="ECO:0000256" key="4">
    <source>
        <dbReference type="ARBA" id="ARBA00023136"/>
    </source>
</evidence>
<dbReference type="InterPro" id="IPR008511">
    <property type="entry name" value="ROH1-like"/>
</dbReference>
<organism evidence="6">
    <name type="scientific">Araucaria cunninghamii</name>
    <name type="common">Hoop pine</name>
    <name type="synonym">Moreton Bay pine</name>
    <dbReference type="NCBI Taxonomy" id="56994"/>
    <lineage>
        <taxon>Eukaryota</taxon>
        <taxon>Viridiplantae</taxon>
        <taxon>Streptophyta</taxon>
        <taxon>Embryophyta</taxon>
        <taxon>Tracheophyta</taxon>
        <taxon>Spermatophyta</taxon>
        <taxon>Pinopsida</taxon>
        <taxon>Pinidae</taxon>
        <taxon>Conifers II</taxon>
        <taxon>Araucariales</taxon>
        <taxon>Araucariaceae</taxon>
        <taxon>Araucaria</taxon>
    </lineage>
</organism>